<dbReference type="AlphaFoldDB" id="A0A0B6YKI1"/>
<gene>
    <name evidence="1" type="primary">ORF28364</name>
</gene>
<accession>A0A0B6YKI1</accession>
<feature type="non-terminal residue" evidence="1">
    <location>
        <position position="1"/>
    </location>
</feature>
<name>A0A0B6YKI1_9EUPU</name>
<sequence>GSTSGRYEALEELRFEIKIILQSVRDVDWEILKFKIASSDIKYFFSPVI</sequence>
<dbReference type="EMBL" id="HACG01009858">
    <property type="protein sequence ID" value="CEK56723.1"/>
    <property type="molecule type" value="Transcribed_RNA"/>
</dbReference>
<proteinExistence type="predicted"/>
<organism evidence="1">
    <name type="scientific">Arion vulgaris</name>
    <dbReference type="NCBI Taxonomy" id="1028688"/>
    <lineage>
        <taxon>Eukaryota</taxon>
        <taxon>Metazoa</taxon>
        <taxon>Spiralia</taxon>
        <taxon>Lophotrochozoa</taxon>
        <taxon>Mollusca</taxon>
        <taxon>Gastropoda</taxon>
        <taxon>Heterobranchia</taxon>
        <taxon>Euthyneura</taxon>
        <taxon>Panpulmonata</taxon>
        <taxon>Eupulmonata</taxon>
        <taxon>Stylommatophora</taxon>
        <taxon>Helicina</taxon>
        <taxon>Arionoidea</taxon>
        <taxon>Arionidae</taxon>
        <taxon>Arion</taxon>
    </lineage>
</organism>
<evidence type="ECO:0000313" key="1">
    <source>
        <dbReference type="EMBL" id="CEK56723.1"/>
    </source>
</evidence>
<reference evidence="1" key="1">
    <citation type="submission" date="2014-12" db="EMBL/GenBank/DDBJ databases">
        <title>Insight into the proteome of Arion vulgaris.</title>
        <authorList>
            <person name="Aradska J."/>
            <person name="Bulat T."/>
            <person name="Smidak R."/>
            <person name="Sarate P."/>
            <person name="Gangsoo J."/>
            <person name="Sialana F."/>
            <person name="Bilban M."/>
            <person name="Lubec G."/>
        </authorList>
    </citation>
    <scope>NUCLEOTIDE SEQUENCE</scope>
    <source>
        <tissue evidence="1">Skin</tissue>
    </source>
</reference>
<protein>
    <submittedName>
        <fullName evidence="1">Uncharacterized protein</fullName>
    </submittedName>
</protein>